<evidence type="ECO:0000313" key="2">
    <source>
        <dbReference type="Proteomes" id="UP000179807"/>
    </source>
</evidence>
<dbReference type="RefSeq" id="XP_068351453.1">
    <property type="nucleotide sequence ID" value="XM_068510151.1"/>
</dbReference>
<organism evidence="1 2">
    <name type="scientific">Tritrichomonas foetus</name>
    <dbReference type="NCBI Taxonomy" id="1144522"/>
    <lineage>
        <taxon>Eukaryota</taxon>
        <taxon>Metamonada</taxon>
        <taxon>Parabasalia</taxon>
        <taxon>Tritrichomonadida</taxon>
        <taxon>Tritrichomonadidae</taxon>
        <taxon>Tritrichomonas</taxon>
    </lineage>
</organism>
<dbReference type="EMBL" id="MLAK01001061">
    <property type="protein sequence ID" value="OHS98316.1"/>
    <property type="molecule type" value="Genomic_DNA"/>
</dbReference>
<dbReference type="GeneID" id="94844855"/>
<gene>
    <name evidence="1" type="ORF">TRFO_35255</name>
</gene>
<dbReference type="VEuPathDB" id="TrichDB:TRFO_35255"/>
<reference evidence="1" key="1">
    <citation type="submission" date="2016-10" db="EMBL/GenBank/DDBJ databases">
        <authorList>
            <person name="Benchimol M."/>
            <person name="Almeida L.G."/>
            <person name="Vasconcelos A.T."/>
            <person name="Perreira-Neves A."/>
            <person name="Rosa I.A."/>
            <person name="Tasca T."/>
            <person name="Bogo M.R."/>
            <person name="de Souza W."/>
        </authorList>
    </citation>
    <scope>NUCLEOTIDE SEQUENCE [LARGE SCALE GENOMIC DNA]</scope>
    <source>
        <strain evidence="1">K</strain>
    </source>
</reference>
<dbReference type="Proteomes" id="UP000179807">
    <property type="component" value="Unassembled WGS sequence"/>
</dbReference>
<keyword evidence="2" id="KW-1185">Reference proteome</keyword>
<proteinExistence type="predicted"/>
<protein>
    <submittedName>
        <fullName evidence="1">Uncharacterized protein</fullName>
    </submittedName>
</protein>
<accession>A0A1J4JM14</accession>
<comment type="caution">
    <text evidence="1">The sequence shown here is derived from an EMBL/GenBank/DDBJ whole genome shotgun (WGS) entry which is preliminary data.</text>
</comment>
<name>A0A1J4JM14_9EUKA</name>
<sequence length="226" mass="26191">MGKSNFNELCALPKFSMFFLLPFLTFQKGINNTCRVCISTVSYINILKRSMRQTPEFFDNEIKSFCAMLSSPNDEICYDLLKDDYADDMFEDVYKNPRPMNSIYENCAKYNYCPPIKEGIFQKVKSKLRLGEKVEEDEPLKDSKGKYEDAVDRVTEAIEAGVEKGVEVGKKTLKFGRELWNKGVQAVKQNYEKAEIDQKVKKPMNNLIEKIKDTIDDFVELEDDEM</sequence>
<evidence type="ECO:0000313" key="1">
    <source>
        <dbReference type="EMBL" id="OHS98316.1"/>
    </source>
</evidence>
<dbReference type="AlphaFoldDB" id="A0A1J4JM14"/>